<dbReference type="InterPro" id="IPR023603">
    <property type="entry name" value="Low_specificity_L-TA-like"/>
</dbReference>
<gene>
    <name evidence="7" type="primary">ltaA_2</name>
    <name evidence="7" type="ORF">Pla133_23480</name>
</gene>
<dbReference type="KEGG" id="pbap:Pla133_23480"/>
<dbReference type="GO" id="GO:0006545">
    <property type="term" value="P:glycine biosynthetic process"/>
    <property type="evidence" value="ECO:0007669"/>
    <property type="project" value="TreeGrafter"/>
</dbReference>
<accession>A0A518BJW1</accession>
<dbReference type="RefSeq" id="WP_145065285.1">
    <property type="nucleotide sequence ID" value="NZ_CP036287.1"/>
</dbReference>
<evidence type="ECO:0000313" key="7">
    <source>
        <dbReference type="EMBL" id="QDU67269.1"/>
    </source>
</evidence>
<feature type="modified residue" description="N6-(pyridoxal phosphate)lysine" evidence="5">
    <location>
        <position position="204"/>
    </location>
</feature>
<reference evidence="7 8" key="1">
    <citation type="submission" date="2019-02" db="EMBL/GenBank/DDBJ databases">
        <title>Deep-cultivation of Planctomycetes and their phenomic and genomic characterization uncovers novel biology.</title>
        <authorList>
            <person name="Wiegand S."/>
            <person name="Jogler M."/>
            <person name="Boedeker C."/>
            <person name="Pinto D."/>
            <person name="Vollmers J."/>
            <person name="Rivas-Marin E."/>
            <person name="Kohn T."/>
            <person name="Peeters S.H."/>
            <person name="Heuer A."/>
            <person name="Rast P."/>
            <person name="Oberbeckmann S."/>
            <person name="Bunk B."/>
            <person name="Jeske O."/>
            <person name="Meyerdierks A."/>
            <person name="Storesund J.E."/>
            <person name="Kallscheuer N."/>
            <person name="Luecker S."/>
            <person name="Lage O.M."/>
            <person name="Pohl T."/>
            <person name="Merkel B.J."/>
            <person name="Hornburger P."/>
            <person name="Mueller R.-W."/>
            <person name="Bruemmer F."/>
            <person name="Labrenz M."/>
            <person name="Spormann A.M."/>
            <person name="Op den Camp H."/>
            <person name="Overmann J."/>
            <person name="Amann R."/>
            <person name="Jetten M.S.M."/>
            <person name="Mascher T."/>
            <person name="Medema M.H."/>
            <person name="Devos D.P."/>
            <person name="Kaster A.-K."/>
            <person name="Ovreas L."/>
            <person name="Rohde M."/>
            <person name="Galperin M.Y."/>
            <person name="Jogler C."/>
        </authorList>
    </citation>
    <scope>NUCLEOTIDE SEQUENCE [LARGE SCALE GENOMIC DNA]</scope>
    <source>
        <strain evidence="7 8">Pla133</strain>
    </source>
</reference>
<protein>
    <submittedName>
        <fullName evidence="7">L-allo-threonine aldolase</fullName>
        <ecNumber evidence="7">4.1.2.49</ecNumber>
    </submittedName>
</protein>
<keyword evidence="4 7" id="KW-0456">Lyase</keyword>
<evidence type="ECO:0000256" key="3">
    <source>
        <dbReference type="ARBA" id="ARBA00022898"/>
    </source>
</evidence>
<keyword evidence="8" id="KW-1185">Reference proteome</keyword>
<sequence>MAAELSDFRSDTVTRPSDAMRAAMAKAEVGDDVLDGDPTVRRLEEAGAQFLGKAHALFVPSGTMANQIAVGVWTRPGDEVILESEAHILRWEAGGLGANHGVQAVTPIGDDHGSLARTAVEALIRPDFVHCPRTGLLCLEQTHMGTGGRVQPLEALEGAALGARDKGVRVHLDGARLANAVVASGISAARWAQTFDSVSICLSKGLGAPVGSLVAGDEDFIEGARWQRKRLGGWMRQAGIIAAAGLMALEQNVERLAEDHALAAQLAAGFDAIDGLSSPVSEVETNIVLVRVDHPELSAVEVADRFGSHGVRVMALGAGTLRFVTHMDLASADVERAIRAAQSIFG</sequence>
<feature type="domain" description="Aromatic amino acid beta-eliminating lyase/threonine aldolase" evidence="6">
    <location>
        <begin position="7"/>
        <end position="291"/>
    </location>
</feature>
<comment type="similarity">
    <text evidence="2">Belongs to the threonine aldolase family.</text>
</comment>
<dbReference type="SUPFAM" id="SSF53383">
    <property type="entry name" value="PLP-dependent transferases"/>
    <property type="match status" value="1"/>
</dbReference>
<dbReference type="NCBIfam" id="NF041359">
    <property type="entry name" value="GntG_guanitoxin"/>
    <property type="match status" value="1"/>
</dbReference>
<proteinExistence type="inferred from homology"/>
<name>A0A518BJW1_9BACT</name>
<dbReference type="GO" id="GO:0005829">
    <property type="term" value="C:cytosol"/>
    <property type="evidence" value="ECO:0007669"/>
    <property type="project" value="TreeGrafter"/>
</dbReference>
<dbReference type="InterPro" id="IPR015421">
    <property type="entry name" value="PyrdxlP-dep_Trfase_major"/>
</dbReference>
<dbReference type="Proteomes" id="UP000316921">
    <property type="component" value="Chromosome"/>
</dbReference>
<keyword evidence="3" id="KW-0663">Pyridoxal phosphate</keyword>
<dbReference type="PIRSF" id="PIRSF017617">
    <property type="entry name" value="Thr_aldolase"/>
    <property type="match status" value="1"/>
</dbReference>
<dbReference type="Gene3D" id="3.40.640.10">
    <property type="entry name" value="Type I PLP-dependent aspartate aminotransferase-like (Major domain)"/>
    <property type="match status" value="1"/>
</dbReference>
<dbReference type="AlphaFoldDB" id="A0A518BJW1"/>
<dbReference type="InterPro" id="IPR015422">
    <property type="entry name" value="PyrdxlP-dep_Trfase_small"/>
</dbReference>
<evidence type="ECO:0000256" key="1">
    <source>
        <dbReference type="ARBA" id="ARBA00001933"/>
    </source>
</evidence>
<dbReference type="FunFam" id="3.40.640.10:FF:000030">
    <property type="entry name" value="Low-specificity L-threonine aldolase"/>
    <property type="match status" value="1"/>
</dbReference>
<dbReference type="PANTHER" id="PTHR48097:SF9">
    <property type="entry name" value="L-THREONINE ALDOLASE"/>
    <property type="match status" value="1"/>
</dbReference>
<evidence type="ECO:0000259" key="6">
    <source>
        <dbReference type="Pfam" id="PF01212"/>
    </source>
</evidence>
<dbReference type="PANTHER" id="PTHR48097">
    <property type="entry name" value="L-THREONINE ALDOLASE-RELATED"/>
    <property type="match status" value="1"/>
</dbReference>
<evidence type="ECO:0000313" key="8">
    <source>
        <dbReference type="Proteomes" id="UP000316921"/>
    </source>
</evidence>
<dbReference type="GO" id="GO:0006567">
    <property type="term" value="P:L-threonine catabolic process"/>
    <property type="evidence" value="ECO:0007669"/>
    <property type="project" value="TreeGrafter"/>
</dbReference>
<comment type="cofactor">
    <cofactor evidence="1">
        <name>pyridoxal 5'-phosphate</name>
        <dbReference type="ChEBI" id="CHEBI:597326"/>
    </cofactor>
</comment>
<evidence type="ECO:0000256" key="2">
    <source>
        <dbReference type="ARBA" id="ARBA00006966"/>
    </source>
</evidence>
<dbReference type="Pfam" id="PF01212">
    <property type="entry name" value="Beta_elim_lyase"/>
    <property type="match status" value="1"/>
</dbReference>
<dbReference type="GO" id="GO:0008732">
    <property type="term" value="F:L-allo-threonine aldolase activity"/>
    <property type="evidence" value="ECO:0007669"/>
    <property type="project" value="UniProtKB-EC"/>
</dbReference>
<evidence type="ECO:0000256" key="5">
    <source>
        <dbReference type="PIRSR" id="PIRSR017617-1"/>
    </source>
</evidence>
<evidence type="ECO:0000256" key="4">
    <source>
        <dbReference type="ARBA" id="ARBA00023239"/>
    </source>
</evidence>
<dbReference type="InterPro" id="IPR001597">
    <property type="entry name" value="ArAA_b-elim_lyase/Thr_aldolase"/>
</dbReference>
<organism evidence="7 8">
    <name type="scientific">Engelhardtia mirabilis</name>
    <dbReference type="NCBI Taxonomy" id="2528011"/>
    <lineage>
        <taxon>Bacteria</taxon>
        <taxon>Pseudomonadati</taxon>
        <taxon>Planctomycetota</taxon>
        <taxon>Planctomycetia</taxon>
        <taxon>Planctomycetia incertae sedis</taxon>
        <taxon>Engelhardtia</taxon>
    </lineage>
</organism>
<dbReference type="EC" id="4.1.2.49" evidence="7"/>
<dbReference type="Gene3D" id="3.90.1150.10">
    <property type="entry name" value="Aspartate Aminotransferase, domain 1"/>
    <property type="match status" value="1"/>
</dbReference>
<dbReference type="EMBL" id="CP036287">
    <property type="protein sequence ID" value="QDU67269.1"/>
    <property type="molecule type" value="Genomic_DNA"/>
</dbReference>
<dbReference type="InterPro" id="IPR015424">
    <property type="entry name" value="PyrdxlP-dep_Trfase"/>
</dbReference>